<feature type="region of interest" description="Disordered" evidence="1">
    <location>
        <begin position="1"/>
        <end position="121"/>
    </location>
</feature>
<sequence length="121" mass="12715">MLRTFASRSARTVRVANSRPFSVSTIRRVEGYPNNASTDASVKTDQYPDDKHSVNKAKDGDTNDIQTSNLKGGLDANKEGSGGSATEGKDSAGGQAKAKQEFPEAPDPAIGMQDERGGRGG</sequence>
<gene>
    <name evidence="2" type="ORF">SLS59_009954</name>
</gene>
<feature type="compositionally biased region" description="Polar residues" evidence="1">
    <location>
        <begin position="1"/>
        <end position="10"/>
    </location>
</feature>
<evidence type="ECO:0000313" key="3">
    <source>
        <dbReference type="Proteomes" id="UP001521222"/>
    </source>
</evidence>
<feature type="compositionally biased region" description="Polar residues" evidence="1">
    <location>
        <begin position="34"/>
        <end position="44"/>
    </location>
</feature>
<name>A0ABR3QIT8_9PLEO</name>
<reference evidence="2 3" key="1">
    <citation type="submission" date="2024-02" db="EMBL/GenBank/DDBJ databases">
        <title>De novo assembly and annotation of 12 fungi associated with fruit tree decline syndrome in Ontario, Canada.</title>
        <authorList>
            <person name="Sulman M."/>
            <person name="Ellouze W."/>
            <person name="Ilyukhin E."/>
        </authorList>
    </citation>
    <scope>NUCLEOTIDE SEQUENCE [LARGE SCALE GENOMIC DNA]</scope>
    <source>
        <strain evidence="2 3">M97-236</strain>
    </source>
</reference>
<keyword evidence="3" id="KW-1185">Reference proteome</keyword>
<accession>A0ABR3QIT8</accession>
<organism evidence="2 3">
    <name type="scientific">Nothophoma quercina</name>
    <dbReference type="NCBI Taxonomy" id="749835"/>
    <lineage>
        <taxon>Eukaryota</taxon>
        <taxon>Fungi</taxon>
        <taxon>Dikarya</taxon>
        <taxon>Ascomycota</taxon>
        <taxon>Pezizomycotina</taxon>
        <taxon>Dothideomycetes</taxon>
        <taxon>Pleosporomycetidae</taxon>
        <taxon>Pleosporales</taxon>
        <taxon>Pleosporineae</taxon>
        <taxon>Didymellaceae</taxon>
        <taxon>Nothophoma</taxon>
    </lineage>
</organism>
<comment type="caution">
    <text evidence="2">The sequence shown here is derived from an EMBL/GenBank/DDBJ whole genome shotgun (WGS) entry which is preliminary data.</text>
</comment>
<protein>
    <submittedName>
        <fullName evidence="2">Uncharacterized protein</fullName>
    </submittedName>
</protein>
<evidence type="ECO:0000256" key="1">
    <source>
        <dbReference type="SAM" id="MobiDB-lite"/>
    </source>
</evidence>
<dbReference type="Proteomes" id="UP001521222">
    <property type="component" value="Unassembled WGS sequence"/>
</dbReference>
<feature type="compositionally biased region" description="Basic and acidic residues" evidence="1">
    <location>
        <begin position="46"/>
        <end position="61"/>
    </location>
</feature>
<dbReference type="EMBL" id="JAKIXB020000050">
    <property type="protein sequence ID" value="KAL1592072.1"/>
    <property type="molecule type" value="Genomic_DNA"/>
</dbReference>
<evidence type="ECO:0000313" key="2">
    <source>
        <dbReference type="EMBL" id="KAL1592072.1"/>
    </source>
</evidence>
<proteinExistence type="predicted"/>